<evidence type="ECO:0000313" key="3">
    <source>
        <dbReference type="Proteomes" id="UP000023152"/>
    </source>
</evidence>
<dbReference type="OrthoDB" id="10057496at2759"/>
<dbReference type="EMBL" id="ASPP01046020">
    <property type="protein sequence ID" value="ETN98689.1"/>
    <property type="molecule type" value="Genomic_DNA"/>
</dbReference>
<dbReference type="Proteomes" id="UP000023152">
    <property type="component" value="Unassembled WGS sequence"/>
</dbReference>
<keyword evidence="1" id="KW-0040">ANK repeat</keyword>
<feature type="non-terminal residue" evidence="2">
    <location>
        <position position="1"/>
    </location>
</feature>
<dbReference type="SMART" id="SM00248">
    <property type="entry name" value="ANK"/>
    <property type="match status" value="2"/>
</dbReference>
<gene>
    <name evidence="2" type="ORF">RFI_38803</name>
</gene>
<dbReference type="InterPro" id="IPR036770">
    <property type="entry name" value="Ankyrin_rpt-contain_sf"/>
</dbReference>
<accession>X6LD53</accession>
<keyword evidence="3" id="KW-1185">Reference proteome</keyword>
<evidence type="ECO:0000256" key="1">
    <source>
        <dbReference type="PROSITE-ProRule" id="PRU00023"/>
    </source>
</evidence>
<comment type="caution">
    <text evidence="2">The sequence shown here is derived from an EMBL/GenBank/DDBJ whole genome shotgun (WGS) entry which is preliminary data.</text>
</comment>
<name>X6LD53_RETFI</name>
<dbReference type="InterPro" id="IPR002110">
    <property type="entry name" value="Ankyrin_rpt"/>
</dbReference>
<dbReference type="SUPFAM" id="SSF48403">
    <property type="entry name" value="Ankyrin repeat"/>
    <property type="match status" value="1"/>
</dbReference>
<dbReference type="Pfam" id="PF00023">
    <property type="entry name" value="Ank"/>
    <property type="match status" value="1"/>
</dbReference>
<dbReference type="PROSITE" id="PS50088">
    <property type="entry name" value="ANK_REPEAT"/>
    <property type="match status" value="1"/>
</dbReference>
<reference evidence="2 3" key="1">
    <citation type="journal article" date="2013" name="Curr. Biol.">
        <title>The Genome of the Foraminiferan Reticulomyxa filosa.</title>
        <authorList>
            <person name="Glockner G."/>
            <person name="Hulsmann N."/>
            <person name="Schleicher M."/>
            <person name="Noegel A.A."/>
            <person name="Eichinger L."/>
            <person name="Gallinger C."/>
            <person name="Pawlowski J."/>
            <person name="Sierra R."/>
            <person name="Euteneuer U."/>
            <person name="Pillet L."/>
            <person name="Moustafa A."/>
            <person name="Platzer M."/>
            <person name="Groth M."/>
            <person name="Szafranski K."/>
            <person name="Schliwa M."/>
        </authorList>
    </citation>
    <scope>NUCLEOTIDE SEQUENCE [LARGE SCALE GENOMIC DNA]</scope>
</reference>
<dbReference type="PROSITE" id="PS50297">
    <property type="entry name" value="ANK_REP_REGION"/>
    <property type="match status" value="1"/>
</dbReference>
<proteinExistence type="predicted"/>
<evidence type="ECO:0000313" key="2">
    <source>
        <dbReference type="EMBL" id="ETN98689.1"/>
    </source>
</evidence>
<sequence>VQSQPTYGDNIYDTACEAARSGHLVRLKTILKHRRVNINDIFDEHGHTPLHLAIHHKHWNIVRYCIDRGAWIDIRGGAVDASILQTPLESLIEKMESKEDSKEVTDICKQILQERTVYSRKQIEYAIDYVKDKLIDGGGISKAIDTKSYESFLQEGATFLLGVNQTNLHKILIDNNLFYWTVGRNIVSIQTKSGEEKRFDGGWFATAFLMYRIFLLFEICVQLKREGKQCIGLPTNTTYWDHITVTKLSKYPDLIEDWSCNVVKRLMSFKPKPSNNES</sequence>
<protein>
    <submittedName>
        <fullName evidence="2">Uncharacterized protein</fullName>
    </submittedName>
</protein>
<feature type="repeat" description="ANK" evidence="1">
    <location>
        <begin position="45"/>
        <end position="77"/>
    </location>
</feature>
<dbReference type="Gene3D" id="1.25.40.20">
    <property type="entry name" value="Ankyrin repeat-containing domain"/>
    <property type="match status" value="1"/>
</dbReference>
<dbReference type="AlphaFoldDB" id="X6LD53"/>
<organism evidence="2 3">
    <name type="scientific">Reticulomyxa filosa</name>
    <dbReference type="NCBI Taxonomy" id="46433"/>
    <lineage>
        <taxon>Eukaryota</taxon>
        <taxon>Sar</taxon>
        <taxon>Rhizaria</taxon>
        <taxon>Retaria</taxon>
        <taxon>Foraminifera</taxon>
        <taxon>Monothalamids</taxon>
        <taxon>Reticulomyxidae</taxon>
        <taxon>Reticulomyxa</taxon>
    </lineage>
</organism>